<evidence type="ECO:0000313" key="2">
    <source>
        <dbReference type="EMBL" id="MFB9906267.1"/>
    </source>
</evidence>
<evidence type="ECO:0000313" key="3">
    <source>
        <dbReference type="Proteomes" id="UP001589693"/>
    </source>
</evidence>
<protein>
    <submittedName>
        <fullName evidence="2">Uncharacterized protein</fullName>
    </submittedName>
</protein>
<feature type="transmembrane region" description="Helical" evidence="1">
    <location>
        <begin position="37"/>
        <end position="57"/>
    </location>
</feature>
<sequence>METWRMIATGVFGLGGLVLVLVAMAQVRDRKHSTRAQVTQTGLISLAVLSVLTALVATVLPETIAWALVAFVALIVLTLTMVG</sequence>
<dbReference type="EMBL" id="JBHLZU010000018">
    <property type="protein sequence ID" value="MFB9906267.1"/>
    <property type="molecule type" value="Genomic_DNA"/>
</dbReference>
<keyword evidence="1" id="KW-0812">Transmembrane</keyword>
<accession>A0ABV5ZZD3</accession>
<reference evidence="2 3" key="1">
    <citation type="submission" date="2024-09" db="EMBL/GenBank/DDBJ databases">
        <authorList>
            <person name="Sun Q."/>
            <person name="Mori K."/>
        </authorList>
    </citation>
    <scope>NUCLEOTIDE SEQUENCE [LARGE SCALE GENOMIC DNA]</scope>
    <source>
        <strain evidence="2 3">TBRC 7907</strain>
    </source>
</reference>
<feature type="transmembrane region" description="Helical" evidence="1">
    <location>
        <begin position="6"/>
        <end position="25"/>
    </location>
</feature>
<feature type="transmembrane region" description="Helical" evidence="1">
    <location>
        <begin position="63"/>
        <end position="82"/>
    </location>
</feature>
<keyword evidence="3" id="KW-1185">Reference proteome</keyword>
<organism evidence="2 3">
    <name type="scientific">Allokutzneria oryzae</name>
    <dbReference type="NCBI Taxonomy" id="1378989"/>
    <lineage>
        <taxon>Bacteria</taxon>
        <taxon>Bacillati</taxon>
        <taxon>Actinomycetota</taxon>
        <taxon>Actinomycetes</taxon>
        <taxon>Pseudonocardiales</taxon>
        <taxon>Pseudonocardiaceae</taxon>
        <taxon>Allokutzneria</taxon>
    </lineage>
</organism>
<dbReference type="Proteomes" id="UP001589693">
    <property type="component" value="Unassembled WGS sequence"/>
</dbReference>
<proteinExistence type="predicted"/>
<name>A0ABV5ZZD3_9PSEU</name>
<keyword evidence="1" id="KW-1133">Transmembrane helix</keyword>
<comment type="caution">
    <text evidence="2">The sequence shown here is derived from an EMBL/GenBank/DDBJ whole genome shotgun (WGS) entry which is preliminary data.</text>
</comment>
<evidence type="ECO:0000256" key="1">
    <source>
        <dbReference type="SAM" id="Phobius"/>
    </source>
</evidence>
<gene>
    <name evidence="2" type="ORF">ACFFQA_20205</name>
</gene>
<keyword evidence="1" id="KW-0472">Membrane</keyword>
<dbReference type="RefSeq" id="WP_377854286.1">
    <property type="nucleotide sequence ID" value="NZ_JBHLZU010000018.1"/>
</dbReference>